<dbReference type="GO" id="GO:0006298">
    <property type="term" value="P:mismatch repair"/>
    <property type="evidence" value="ECO:0007669"/>
    <property type="project" value="InterPro"/>
</dbReference>
<evidence type="ECO:0000313" key="11">
    <source>
        <dbReference type="EMBL" id="QUI25457.1"/>
    </source>
</evidence>
<dbReference type="Proteomes" id="UP000683246">
    <property type="component" value="Chromosome"/>
</dbReference>
<dbReference type="InterPro" id="IPR045076">
    <property type="entry name" value="MutS"/>
</dbReference>
<keyword evidence="3 8" id="KW-0547">Nucleotide-binding</keyword>
<dbReference type="InterPro" id="IPR000432">
    <property type="entry name" value="DNA_mismatch_repair_MutS_C"/>
</dbReference>
<evidence type="ECO:0000256" key="3">
    <source>
        <dbReference type="ARBA" id="ARBA00022741"/>
    </source>
</evidence>
<dbReference type="GO" id="GO:0045910">
    <property type="term" value="P:negative regulation of DNA recombination"/>
    <property type="evidence" value="ECO:0007669"/>
    <property type="project" value="InterPro"/>
</dbReference>
<protein>
    <recommendedName>
        <fullName evidence="8">Endonuclease MutS2</fullName>
        <ecNumber evidence="8">3.1.-.-</ecNumber>
    </recommendedName>
    <alternativeName>
        <fullName evidence="8">Ribosome-associated protein quality control-upstream factor</fullName>
        <shortName evidence="8">RQC-upstream factor</shortName>
        <shortName evidence="8">RqcU</shortName>
        <ecNumber evidence="8">3.6.4.-</ecNumber>
    </alternativeName>
</protein>
<dbReference type="SUPFAM" id="SSF52540">
    <property type="entry name" value="P-loop containing nucleoside triphosphate hydrolases"/>
    <property type="match status" value="1"/>
</dbReference>
<evidence type="ECO:0000256" key="2">
    <source>
        <dbReference type="ARBA" id="ARBA00022730"/>
    </source>
</evidence>
<comment type="subunit">
    <text evidence="8">Homodimer. Binds to stalled ribosomes, contacting rRNA.</text>
</comment>
<keyword evidence="12" id="KW-1185">Reference proteome</keyword>
<evidence type="ECO:0000256" key="4">
    <source>
        <dbReference type="ARBA" id="ARBA00022801"/>
    </source>
</evidence>
<keyword evidence="1 8" id="KW-0540">Nuclease</keyword>
<evidence type="ECO:0000313" key="12">
    <source>
        <dbReference type="Proteomes" id="UP000683246"/>
    </source>
</evidence>
<organism evidence="11 12">
    <name type="scientific">Vallitalea pronyensis</name>
    <dbReference type="NCBI Taxonomy" id="1348613"/>
    <lineage>
        <taxon>Bacteria</taxon>
        <taxon>Bacillati</taxon>
        <taxon>Bacillota</taxon>
        <taxon>Clostridia</taxon>
        <taxon>Lachnospirales</taxon>
        <taxon>Vallitaleaceae</taxon>
        <taxon>Vallitalea</taxon>
    </lineage>
</organism>
<dbReference type="GO" id="GO:0019843">
    <property type="term" value="F:rRNA binding"/>
    <property type="evidence" value="ECO:0007669"/>
    <property type="project" value="UniProtKB-UniRule"/>
</dbReference>
<keyword evidence="6 8" id="KW-0694">RNA-binding</keyword>
<accession>A0A8J8MP03</accession>
<gene>
    <name evidence="8" type="primary">mutS2</name>
    <name evidence="8" type="synonym">rqcU</name>
    <name evidence="11" type="ORF">HZI73_25560</name>
</gene>
<dbReference type="GO" id="GO:0140664">
    <property type="term" value="F:ATP-dependent DNA damage sensor activity"/>
    <property type="evidence" value="ECO:0007669"/>
    <property type="project" value="InterPro"/>
</dbReference>
<dbReference type="PIRSF" id="PIRSF005814">
    <property type="entry name" value="MutS_YshD"/>
    <property type="match status" value="1"/>
</dbReference>
<dbReference type="Pfam" id="PF00488">
    <property type="entry name" value="MutS_V"/>
    <property type="match status" value="1"/>
</dbReference>
<dbReference type="SMART" id="SM00533">
    <property type="entry name" value="MUTSd"/>
    <property type="match status" value="1"/>
</dbReference>
<dbReference type="SMART" id="SM00534">
    <property type="entry name" value="MUTSac"/>
    <property type="match status" value="1"/>
</dbReference>
<dbReference type="InterPro" id="IPR036063">
    <property type="entry name" value="Smr_dom_sf"/>
</dbReference>
<keyword evidence="5 8" id="KW-0067">ATP-binding</keyword>
<dbReference type="SUPFAM" id="SSF160443">
    <property type="entry name" value="SMR domain-like"/>
    <property type="match status" value="1"/>
</dbReference>
<evidence type="ECO:0000256" key="5">
    <source>
        <dbReference type="ARBA" id="ARBA00022840"/>
    </source>
</evidence>
<dbReference type="GO" id="GO:0072344">
    <property type="term" value="P:rescue of stalled ribosome"/>
    <property type="evidence" value="ECO:0007669"/>
    <property type="project" value="UniProtKB-UniRule"/>
</dbReference>
<keyword evidence="4 8" id="KW-0378">Hydrolase</keyword>
<dbReference type="AlphaFoldDB" id="A0A8J8MP03"/>
<keyword evidence="7 8" id="KW-0238">DNA-binding</keyword>
<feature type="binding site" evidence="8">
    <location>
        <begin position="337"/>
        <end position="344"/>
    </location>
    <ligand>
        <name>ATP</name>
        <dbReference type="ChEBI" id="CHEBI:30616"/>
    </ligand>
</feature>
<dbReference type="HAMAP" id="MF_00092">
    <property type="entry name" value="MutS2"/>
    <property type="match status" value="1"/>
</dbReference>
<dbReference type="NCBIfam" id="TIGR01069">
    <property type="entry name" value="mutS2"/>
    <property type="match status" value="1"/>
</dbReference>
<evidence type="ECO:0000256" key="8">
    <source>
        <dbReference type="HAMAP-Rule" id="MF_00092"/>
    </source>
</evidence>
<dbReference type="EC" id="3.6.4.-" evidence="8"/>
<dbReference type="CDD" id="cd03280">
    <property type="entry name" value="ABC_MutS2"/>
    <property type="match status" value="1"/>
</dbReference>
<dbReference type="SUPFAM" id="SSF48334">
    <property type="entry name" value="DNA repair protein MutS, domain III"/>
    <property type="match status" value="1"/>
</dbReference>
<dbReference type="RefSeq" id="WP_212696161.1">
    <property type="nucleotide sequence ID" value="NZ_CP058649.1"/>
</dbReference>
<dbReference type="Gene3D" id="3.30.1370.110">
    <property type="match status" value="1"/>
</dbReference>
<dbReference type="InterPro" id="IPR036187">
    <property type="entry name" value="DNA_mismatch_repair_MutS_sf"/>
</dbReference>
<evidence type="ECO:0000256" key="1">
    <source>
        <dbReference type="ARBA" id="ARBA00022722"/>
    </source>
</evidence>
<dbReference type="GO" id="GO:0005524">
    <property type="term" value="F:ATP binding"/>
    <property type="evidence" value="ECO:0007669"/>
    <property type="project" value="UniProtKB-UniRule"/>
</dbReference>
<dbReference type="InterPro" id="IPR046893">
    <property type="entry name" value="MSSS"/>
</dbReference>
<feature type="domain" description="Smr" evidence="10">
    <location>
        <begin position="719"/>
        <end position="794"/>
    </location>
</feature>
<dbReference type="GO" id="GO:0043023">
    <property type="term" value="F:ribosomal large subunit binding"/>
    <property type="evidence" value="ECO:0007669"/>
    <property type="project" value="UniProtKB-UniRule"/>
</dbReference>
<keyword evidence="2 8" id="KW-0699">rRNA-binding</keyword>
<dbReference type="PROSITE" id="PS00486">
    <property type="entry name" value="DNA_MISMATCH_REPAIR_2"/>
    <property type="match status" value="1"/>
</dbReference>
<evidence type="ECO:0000256" key="9">
    <source>
        <dbReference type="SAM" id="Coils"/>
    </source>
</evidence>
<comment type="function">
    <text evidence="8">Acts as a ribosome collision sensor, splitting the ribosome into its 2 subunits. Detects stalled/collided 70S ribosomes which it binds and splits by an ATP-hydrolysis driven conformational change. Acts upstream of the ribosome quality control system (RQC), a ribosome-associated complex that mediates the extraction of incompletely synthesized nascent chains from stalled ribosomes and their subsequent degradation. Probably generates substrates for RQC.</text>
</comment>
<comment type="function">
    <text evidence="8">Endonuclease that is involved in the suppression of homologous recombination and thus may have a key role in the control of bacterial genetic diversity.</text>
</comment>
<reference evidence="11" key="1">
    <citation type="submission" date="2020-07" db="EMBL/GenBank/DDBJ databases">
        <title>Vallitalea pronyensis genome.</title>
        <authorList>
            <person name="Postec A."/>
        </authorList>
    </citation>
    <scope>NUCLEOTIDE SEQUENCE</scope>
    <source>
        <strain evidence="11">FatNI3</strain>
    </source>
</reference>
<dbReference type="InterPro" id="IPR027417">
    <property type="entry name" value="P-loop_NTPase"/>
</dbReference>
<dbReference type="Pfam" id="PF01713">
    <property type="entry name" value="Smr"/>
    <property type="match status" value="1"/>
</dbReference>
<dbReference type="SMART" id="SM00463">
    <property type="entry name" value="SMR"/>
    <property type="match status" value="1"/>
</dbReference>
<dbReference type="Pfam" id="PF20297">
    <property type="entry name" value="MSSS"/>
    <property type="match status" value="1"/>
</dbReference>
<dbReference type="PROSITE" id="PS50828">
    <property type="entry name" value="SMR"/>
    <property type="match status" value="1"/>
</dbReference>
<feature type="coiled-coil region" evidence="9">
    <location>
        <begin position="142"/>
        <end position="176"/>
    </location>
</feature>
<proteinExistence type="inferred from homology"/>
<dbReference type="GO" id="GO:0004519">
    <property type="term" value="F:endonuclease activity"/>
    <property type="evidence" value="ECO:0007669"/>
    <property type="project" value="UniProtKB-UniRule"/>
</dbReference>
<keyword evidence="8 11" id="KW-0255">Endonuclease</keyword>
<dbReference type="GO" id="GO:0016887">
    <property type="term" value="F:ATP hydrolysis activity"/>
    <property type="evidence" value="ECO:0007669"/>
    <property type="project" value="InterPro"/>
</dbReference>
<evidence type="ECO:0000256" key="6">
    <source>
        <dbReference type="ARBA" id="ARBA00022884"/>
    </source>
</evidence>
<dbReference type="KEGG" id="vpy:HZI73_25560"/>
<dbReference type="InterPro" id="IPR007696">
    <property type="entry name" value="DNA_mismatch_repair_MutS_core"/>
</dbReference>
<keyword evidence="9" id="KW-0175">Coiled coil</keyword>
<evidence type="ECO:0000256" key="7">
    <source>
        <dbReference type="ARBA" id="ARBA00023125"/>
    </source>
</evidence>
<dbReference type="InterPro" id="IPR005747">
    <property type="entry name" value="MutS2"/>
</dbReference>
<dbReference type="InterPro" id="IPR002625">
    <property type="entry name" value="Smr_dom"/>
</dbReference>
<dbReference type="GO" id="GO:0030983">
    <property type="term" value="F:mismatched DNA binding"/>
    <property type="evidence" value="ECO:0007669"/>
    <property type="project" value="InterPro"/>
</dbReference>
<dbReference type="PANTHER" id="PTHR48466">
    <property type="entry name" value="OS10G0509000 PROTEIN-RELATED"/>
    <property type="match status" value="1"/>
</dbReference>
<dbReference type="EMBL" id="CP058649">
    <property type="protein sequence ID" value="QUI25457.1"/>
    <property type="molecule type" value="Genomic_DNA"/>
</dbReference>
<dbReference type="FunFam" id="3.40.50.300:FF:000830">
    <property type="entry name" value="Endonuclease MutS2"/>
    <property type="match status" value="1"/>
</dbReference>
<dbReference type="PANTHER" id="PTHR48466:SF2">
    <property type="entry name" value="OS10G0509000 PROTEIN"/>
    <property type="match status" value="1"/>
</dbReference>
<dbReference type="EC" id="3.1.-.-" evidence="8"/>
<evidence type="ECO:0000259" key="10">
    <source>
        <dbReference type="PROSITE" id="PS50828"/>
    </source>
</evidence>
<dbReference type="Gene3D" id="3.40.50.300">
    <property type="entry name" value="P-loop containing nucleotide triphosphate hydrolases"/>
    <property type="match status" value="1"/>
</dbReference>
<sequence length="794" mass="88737">MNQKTLNTLEYNKIIGQLVDLTSSKMAKEISMNLQPHYDLTYIRKKQQETTEAVTMILKRGSLPLGGLKDIRSSLKRLSIGGNLSMLELLHIGEVLRVCSQVKSYAKGAKDANQFLNLELLYNLFDNIEVLHPLYKEITRCIISEEEMADDASRELHQIRRQMKVSNEKIKEQLNRIITSSSYKTMLQDPIITIRNDRYCVPVKQEYRGSFKGMIHDQSASGSTLFIEPMSVVELNNKVKELFTKEKQEIEKILARLSSFCYEHAFQLDANTKLLTEIDFIFAKGELSIALNCTEPTFNDHKHIRIIKGRHPLLDQKTVVPIDIHLGQDFTTLMITGPNTGGKTVTLKTVGLLTLMGQAGLHIPASANSQLSIFDHIFADIGDEQSIEQSLSTFSSHMTNIIDILAHATEDSLVLFDELGAGTDPTEGAALAMAILDNLHAKDILTVATTHYSELKVYALSTSGVENACCEFDVKTLRPTYRLLIGIPGKSNAFAISKRLGLSDDIIDEAKQLLEQKEVRFEDLITELEISKKTTLMEKEKAERYSREAEQLKEKVEVQKEKIAQQKERILKEAKEEAYKVLSLAKDKADHIIKEMTKLSKHTGNAKEMESHRSSLRSSITSMEKGLSSSMKPKKNVTKSLKDVKAGDMVFVTTLNQKGTVLSPPNAKGDVQLQMGIMKTKVNIKDLSYVGGGDITYKNQTPKTKKSVSSKSMSISPEVDVRGCMVDEALGILDKFLDDAYLSHLPQVTIIHGKGTGALRTGIHGFLRRVKYIKSFRIGSFGEGESGVTIVEFK</sequence>
<name>A0A8J8MP03_9FIRM</name>
<feature type="coiled-coil region" evidence="9">
    <location>
        <begin position="507"/>
        <end position="577"/>
    </location>
</feature>
<comment type="similarity">
    <text evidence="8">Belongs to the DNA mismatch repair MutS family. MutS2 subfamily.</text>
</comment>